<dbReference type="EMBL" id="CAJNAQ010000005">
    <property type="protein sequence ID" value="CAE6496472.1"/>
    <property type="molecule type" value="Genomic_DNA"/>
</dbReference>
<dbReference type="RefSeq" id="WP_205099594.1">
    <property type="nucleotide sequence ID" value="NZ_CAJNAQ010000005.1"/>
</dbReference>
<evidence type="ECO:0000256" key="1">
    <source>
        <dbReference type="ARBA" id="ARBA00023054"/>
    </source>
</evidence>
<protein>
    <submittedName>
        <fullName evidence="4">Putative DNA double-strand break repair rad50 ATPase</fullName>
    </submittedName>
</protein>
<dbReference type="GO" id="GO:0016887">
    <property type="term" value="F:ATP hydrolysis activity"/>
    <property type="evidence" value="ECO:0007669"/>
    <property type="project" value="InterPro"/>
</dbReference>
<dbReference type="Gene3D" id="3.40.50.300">
    <property type="entry name" value="P-loop containing nucleotide triphosphate hydrolases"/>
    <property type="match status" value="2"/>
</dbReference>
<reference evidence="4" key="1">
    <citation type="submission" date="2021-02" db="EMBL/GenBank/DDBJ databases">
        <authorList>
            <person name="Han P."/>
        </authorList>
    </citation>
    <scope>NUCLEOTIDE SEQUENCE</scope>
    <source>
        <strain evidence="4">Candidatus Nitrosotenuis uzonensis 5A</strain>
    </source>
</reference>
<keyword evidence="1 2" id="KW-0175">Coiled coil</keyword>
<evidence type="ECO:0000313" key="5">
    <source>
        <dbReference type="Proteomes" id="UP000655759"/>
    </source>
</evidence>
<comment type="caution">
    <text evidence="4">The sequence shown here is derived from an EMBL/GenBank/DDBJ whole genome shotgun (WGS) entry which is preliminary data.</text>
</comment>
<sequence>MILNSIELENIRSYEKERIDFPKGITLFEGDIGSGKSSVLMGIEFALFGLGSQRPESLLSKKASEGSVILEFEVDEKRYIVKRKLKRKNDSVSQDAKDSYLIYDGQTEPLSPSELKQKILQILKFNEPSDPRSESRIFRYAVFTPQEEMKQILRDTGKRLETIRKAFGIEDYRIVTDNAKNLSGKLKEKIVEFAVRFEKLNEDEQSLSISKKNASALESQLERLVLDKGFLEERKSSITKAIDLIKEQMMQKEKFDVHLDKLNDQIKNVTTNLSIFDSQIISSKKTISEIESELESLAKIRSPTTRSITEIDVEINNLSQIRDKILDAKSKMTSLESDLAALQKSLGEFVNLSKIETDKIRIELGDIRNKLESIKAECAVVEKQKILLEKECKDIELLLLELKNLGAKCPHCEHELTQEHKKKVENERRVRLQSLQDNLRQIEDDSLRISETLKYLIQEESAKDQKLRQIERTLPLREQWFEKTNLLTSIKAEISHLESQFALSKEESFSPLPNEDALSYLRRLKDAKREFEASRQRISTLQSQRKKEEQLLNDAQIKSKEQHTLILNIKKEIECILNDLNRLSGLEQTYIDKAKEQADIERQLETTKSDLIRYTQLLENENTKITNLEQRILEAKHWRAQHLRFSNYYTWLREFFIPTIDKIEKQVLLSIQQNFNEIYKKWYSVLIDDVTKESKINEEFTPLVEQDGFTQDVEFLSGGEKTSIALAYRLALNSMMRRESDGLKSNLLILDEPTDGFSKAQLSKVRNLLSELKSQQIILVSHEKELEAYVDNIFQITKDSGISRVLRVST</sequence>
<dbReference type="SUPFAM" id="SSF75712">
    <property type="entry name" value="Rad50 coiled-coil Zn hook"/>
    <property type="match status" value="1"/>
</dbReference>
<dbReference type="PANTHER" id="PTHR32114">
    <property type="entry name" value="ABC TRANSPORTER ABCH.3"/>
    <property type="match status" value="1"/>
</dbReference>
<feature type="domain" description="Rad50/SbcC-type AAA" evidence="3">
    <location>
        <begin position="5"/>
        <end position="247"/>
    </location>
</feature>
<evidence type="ECO:0000313" key="4">
    <source>
        <dbReference type="EMBL" id="CAE6496472.1"/>
    </source>
</evidence>
<dbReference type="PANTHER" id="PTHR32114:SF2">
    <property type="entry name" value="ABC TRANSPORTER ABCH.3"/>
    <property type="match status" value="1"/>
</dbReference>
<proteinExistence type="predicted"/>
<organism evidence="4 5">
    <name type="scientific">Candidatus Nitrosotenuis uzonensis</name>
    <dbReference type="NCBI Taxonomy" id="1407055"/>
    <lineage>
        <taxon>Archaea</taxon>
        <taxon>Nitrososphaerota</taxon>
        <taxon>Candidatus Nitrosotenuis</taxon>
    </lineage>
</organism>
<dbReference type="Pfam" id="PF13476">
    <property type="entry name" value="AAA_23"/>
    <property type="match status" value="1"/>
</dbReference>
<feature type="coiled-coil region" evidence="2">
    <location>
        <begin position="425"/>
        <end position="452"/>
    </location>
</feature>
<evidence type="ECO:0000259" key="3">
    <source>
        <dbReference type="Pfam" id="PF13476"/>
    </source>
</evidence>
<feature type="coiled-coil region" evidence="2">
    <location>
        <begin position="318"/>
        <end position="391"/>
    </location>
</feature>
<dbReference type="SUPFAM" id="SSF52540">
    <property type="entry name" value="P-loop containing nucleoside triphosphate hydrolases"/>
    <property type="match status" value="2"/>
</dbReference>
<dbReference type="AlphaFoldDB" id="A0A812F2E7"/>
<dbReference type="Gene3D" id="1.10.287.510">
    <property type="entry name" value="Helix hairpin bin"/>
    <property type="match status" value="1"/>
</dbReference>
<evidence type="ECO:0000256" key="2">
    <source>
        <dbReference type="SAM" id="Coils"/>
    </source>
</evidence>
<feature type="coiled-coil region" evidence="2">
    <location>
        <begin position="524"/>
        <end position="558"/>
    </location>
</feature>
<dbReference type="InterPro" id="IPR038729">
    <property type="entry name" value="Rad50/SbcC_AAA"/>
</dbReference>
<gene>
    <name evidence="4" type="ORF">NUZ5A_50542</name>
</gene>
<name>A0A812F2E7_9ARCH</name>
<dbReference type="GO" id="GO:0006302">
    <property type="term" value="P:double-strand break repair"/>
    <property type="evidence" value="ECO:0007669"/>
    <property type="project" value="InterPro"/>
</dbReference>
<accession>A0A812F2E7</accession>
<dbReference type="InterPro" id="IPR027417">
    <property type="entry name" value="P-loop_NTPase"/>
</dbReference>
<dbReference type="Proteomes" id="UP000655759">
    <property type="component" value="Unassembled WGS sequence"/>
</dbReference>